<keyword evidence="2" id="KW-0540">Nuclease</keyword>
<dbReference type="AlphaFoldDB" id="A0A5C7JAD0"/>
<evidence type="ECO:0000313" key="3">
    <source>
        <dbReference type="Proteomes" id="UP000321026"/>
    </source>
</evidence>
<dbReference type="InterPro" id="IPR019080">
    <property type="entry name" value="YqaJ_viral_recombinase"/>
</dbReference>
<protein>
    <submittedName>
        <fullName evidence="2">Exonuclease</fullName>
    </submittedName>
</protein>
<dbReference type="InterPro" id="IPR051703">
    <property type="entry name" value="NF-kappa-B_Signaling_Reg"/>
</dbReference>
<dbReference type="Gene3D" id="3.90.320.10">
    <property type="match status" value="1"/>
</dbReference>
<dbReference type="PANTHER" id="PTHR46609:SF6">
    <property type="entry name" value="EXONUCLEASE, PHAGE-TYPE_RECB, C-TERMINAL DOMAIN-CONTAINING PROTEIN-RELATED"/>
    <property type="match status" value="1"/>
</dbReference>
<keyword evidence="2" id="KW-0269">Exonuclease</keyword>
<dbReference type="EMBL" id="SSDS01000016">
    <property type="protein sequence ID" value="TXG78437.1"/>
    <property type="molecule type" value="Genomic_DNA"/>
</dbReference>
<dbReference type="Proteomes" id="UP000321026">
    <property type="component" value="Unassembled WGS sequence"/>
</dbReference>
<reference evidence="2 3" key="1">
    <citation type="submission" date="2018-09" db="EMBL/GenBank/DDBJ databases">
        <title>Metagenome Assembled Genomes from an Advanced Water Purification Facility.</title>
        <authorList>
            <person name="Stamps B.W."/>
            <person name="Spear J.R."/>
        </authorList>
    </citation>
    <scope>NUCLEOTIDE SEQUENCE [LARGE SCALE GENOMIC DNA]</scope>
    <source>
        <strain evidence="2">Bin_63_2</strain>
    </source>
</reference>
<sequence>MRLIECQQNTPEWHAARCGRLTASRVADIMRQTKSGVSAMRATYMAELVAEQLTGVQEDGFCSADMQHGKDTEDEAALMYALETGSTVARVGFVLHPSLDGSGCSPDRLVNTDGLLQIKCPQTKNHIAALLGKDIAPDYIKQMQWEMRCTERQWCDFVSYDPRLPVEMQLHTVRVKRDGGMIEKMEAAVIEFLSELDETVAKLRGLYALGAAA</sequence>
<accession>A0A5C7JAD0</accession>
<dbReference type="CDD" id="cd22343">
    <property type="entry name" value="PDDEXK_lambda_exonuclease-like"/>
    <property type="match status" value="1"/>
</dbReference>
<dbReference type="GO" id="GO:0004527">
    <property type="term" value="F:exonuclease activity"/>
    <property type="evidence" value="ECO:0007669"/>
    <property type="project" value="UniProtKB-KW"/>
</dbReference>
<name>A0A5C7JAD0_9BACT</name>
<feature type="domain" description="YqaJ viral recombinase" evidence="1">
    <location>
        <begin position="12"/>
        <end position="152"/>
    </location>
</feature>
<dbReference type="InterPro" id="IPR011604">
    <property type="entry name" value="PDDEXK-like_dom_sf"/>
</dbReference>
<gene>
    <name evidence="2" type="ORF">E6Q11_01075</name>
</gene>
<keyword evidence="2" id="KW-0378">Hydrolase</keyword>
<proteinExistence type="predicted"/>
<dbReference type="Pfam" id="PF09588">
    <property type="entry name" value="YqaJ"/>
    <property type="match status" value="1"/>
</dbReference>
<dbReference type="InterPro" id="IPR011335">
    <property type="entry name" value="Restrct_endonuc-II-like"/>
</dbReference>
<organism evidence="2 3">
    <name type="scientific">Candidatus Dojkabacteria bacterium</name>
    <dbReference type="NCBI Taxonomy" id="2099670"/>
    <lineage>
        <taxon>Bacteria</taxon>
        <taxon>Candidatus Dojkabacteria</taxon>
    </lineage>
</organism>
<evidence type="ECO:0000313" key="2">
    <source>
        <dbReference type="EMBL" id="TXG78437.1"/>
    </source>
</evidence>
<evidence type="ECO:0000259" key="1">
    <source>
        <dbReference type="Pfam" id="PF09588"/>
    </source>
</evidence>
<comment type="caution">
    <text evidence="2">The sequence shown here is derived from an EMBL/GenBank/DDBJ whole genome shotgun (WGS) entry which is preliminary data.</text>
</comment>
<dbReference type="PANTHER" id="PTHR46609">
    <property type="entry name" value="EXONUCLEASE, PHAGE-TYPE/RECB, C-TERMINAL DOMAIN-CONTAINING PROTEIN"/>
    <property type="match status" value="1"/>
</dbReference>
<dbReference type="SUPFAM" id="SSF52980">
    <property type="entry name" value="Restriction endonuclease-like"/>
    <property type="match status" value="1"/>
</dbReference>